<dbReference type="PANTHER" id="PTHR10098:SF108">
    <property type="entry name" value="TETRATRICOPEPTIDE REPEAT PROTEIN 28"/>
    <property type="match status" value="1"/>
</dbReference>
<dbReference type="OrthoDB" id="9771112at2"/>
<dbReference type="InterPro" id="IPR019734">
    <property type="entry name" value="TPR_rpt"/>
</dbReference>
<keyword evidence="3" id="KW-0732">Signal</keyword>
<dbReference type="PATRIC" id="fig|1409788.3.peg.4004"/>
<dbReference type="Pfam" id="PF12770">
    <property type="entry name" value="CHAT"/>
    <property type="match status" value="1"/>
</dbReference>
<keyword evidence="2" id="KW-0812">Transmembrane</keyword>
<dbReference type="AlphaFoldDB" id="A0A0L8V494"/>
<evidence type="ECO:0000313" key="5">
    <source>
        <dbReference type="EMBL" id="KOH43249.1"/>
    </source>
</evidence>
<reference evidence="6" key="1">
    <citation type="submission" date="2015-07" db="EMBL/GenBank/DDBJ databases">
        <title>Genome sequencing of Sunxiuqinia dokdonensis strain SK.</title>
        <authorList>
            <person name="Ahn S."/>
            <person name="Kim B.-C."/>
        </authorList>
    </citation>
    <scope>NUCLEOTIDE SEQUENCE [LARGE SCALE GENOMIC DNA]</scope>
    <source>
        <strain evidence="6">SK</strain>
    </source>
</reference>
<keyword evidence="2" id="KW-0472">Membrane</keyword>
<name>A0A0L8V494_9BACT</name>
<feature type="domain" description="CHAT" evidence="4">
    <location>
        <begin position="641"/>
        <end position="933"/>
    </location>
</feature>
<feature type="chain" id="PRO_5005591194" description="CHAT domain-containing protein" evidence="3">
    <location>
        <begin position="33"/>
        <end position="969"/>
    </location>
</feature>
<feature type="repeat" description="TPR" evidence="1">
    <location>
        <begin position="49"/>
        <end position="82"/>
    </location>
</feature>
<evidence type="ECO:0000259" key="4">
    <source>
        <dbReference type="Pfam" id="PF12770"/>
    </source>
</evidence>
<evidence type="ECO:0000256" key="1">
    <source>
        <dbReference type="PROSITE-ProRule" id="PRU00339"/>
    </source>
</evidence>
<proteinExistence type="predicted"/>
<dbReference type="Proteomes" id="UP000036958">
    <property type="component" value="Unassembled WGS sequence"/>
</dbReference>
<feature type="repeat" description="TPR" evidence="1">
    <location>
        <begin position="91"/>
        <end position="124"/>
    </location>
</feature>
<dbReference type="Pfam" id="PF13424">
    <property type="entry name" value="TPR_12"/>
    <property type="match status" value="1"/>
</dbReference>
<feature type="signal peptide" evidence="3">
    <location>
        <begin position="1"/>
        <end position="32"/>
    </location>
</feature>
<keyword evidence="1" id="KW-0802">TPR repeat</keyword>
<organism evidence="5 6">
    <name type="scientific">Sunxiuqinia dokdonensis</name>
    <dbReference type="NCBI Taxonomy" id="1409788"/>
    <lineage>
        <taxon>Bacteria</taxon>
        <taxon>Pseudomonadati</taxon>
        <taxon>Bacteroidota</taxon>
        <taxon>Bacteroidia</taxon>
        <taxon>Marinilabiliales</taxon>
        <taxon>Prolixibacteraceae</taxon>
        <taxon>Sunxiuqinia</taxon>
    </lineage>
</organism>
<dbReference type="PANTHER" id="PTHR10098">
    <property type="entry name" value="RAPSYN-RELATED"/>
    <property type="match status" value="1"/>
</dbReference>
<dbReference type="STRING" id="1409788.NC99_39170"/>
<accession>A0A0L8V494</accession>
<protein>
    <recommendedName>
        <fullName evidence="4">CHAT domain-containing protein</fullName>
    </recommendedName>
</protein>
<dbReference type="PROSITE" id="PS50005">
    <property type="entry name" value="TPR"/>
    <property type="match status" value="2"/>
</dbReference>
<keyword evidence="2" id="KW-1133">Transmembrane helix</keyword>
<dbReference type="Gene3D" id="1.25.40.10">
    <property type="entry name" value="Tetratricopeptide repeat domain"/>
    <property type="match status" value="2"/>
</dbReference>
<dbReference type="SUPFAM" id="SSF48452">
    <property type="entry name" value="TPR-like"/>
    <property type="match status" value="1"/>
</dbReference>
<dbReference type="EMBL" id="LGIA01000194">
    <property type="protein sequence ID" value="KOH43249.1"/>
    <property type="molecule type" value="Genomic_DNA"/>
</dbReference>
<feature type="transmembrane region" description="Helical" evidence="2">
    <location>
        <begin position="943"/>
        <end position="962"/>
    </location>
</feature>
<evidence type="ECO:0000256" key="3">
    <source>
        <dbReference type="SAM" id="SignalP"/>
    </source>
</evidence>
<evidence type="ECO:0000313" key="6">
    <source>
        <dbReference type="Proteomes" id="UP000036958"/>
    </source>
</evidence>
<keyword evidence="6" id="KW-1185">Reference proteome</keyword>
<sequence length="969" mass="110552">MSKKFRFVCKSLNYSFFVVCVFSCFFSFSLGAQENNEEYSSFEKDSLLSIEMNRKGTHYFRMGDFDSAVISFKKAVELDVKLYGEENMRLTTPLINLGIIFKNLGEFDKAIETYLKAEKVINGSYSSDNPRLGYVFANLGTVYKLKGDYLKNQEYQKAALRVFGSDPKRYADAIVTAEYNIAENLYLLKQYTEAIQTSLANVGRVDEDSKSYYYSLLARVYSELGDVEMTKNYYQKTFDILVQLKGEDSYDLGLEYSDYTSFLLSVGAYDEALEYVKLSETLVAKYFTKKSLQYSDVMLNFGDYYLQRSSEASGLNDFYTKRKEDLLLALAYYQKALVAGTDGFSALDFSVNPALGQEISEIQLLEVLKKKAYCLETLADLNLSASDKPEAVANLTIALDAIEKAAELIHQIRTGYVSEDSQFFLSENQESTFMSAVGIAYKLFQQTNVVGYAQKGFEFAEKSKSASFLASIKDSKAKKFGGIPDSLLNREDYLKMNISSYKEMLFEENQNSEPDSARIELFNSKIFQLGEEYGQLVQLFEDSFPNYYSFKYKNEVVGVEDIQKRMSRKTAVVEYLIEEPNDQLHVGQIFKFIITDSEVRFTRETIDSTFVANIESVYQFLTSPKYLFTGKEEYKGYVTAAYQLYQVLLDPDRLVLENRELVVVPDDKLAYIPFDALLSQMPDTSKMNFRTLPYLVNDYSISYTYSATLLYNYFDKAKLAQKDLLAFAPSYVDDDRDYTEISEYRAGLLPLPAVSKEVDFVGEYVSGDIFKDSLAQESQFKRAASDYDILHLAMHTLINDTLPMYSKLAFSKPYMDEAEDGWLNTNEIYTMDLKARMAVLSACNTGSGKLQKGEGVMSLARGFLYAGCPSIVMTLWEVEDESGAHIMKDFYKFLSKGKTKNEALRSAKLAHIQNADPLKAHPHYWLGYVVVGNPEPLFKSKDIYFVLIIFGVIVFLFLDQIYRKKKARD</sequence>
<comment type="caution">
    <text evidence="5">The sequence shown here is derived from an EMBL/GenBank/DDBJ whole genome shotgun (WGS) entry which is preliminary data.</text>
</comment>
<dbReference type="InterPro" id="IPR011990">
    <property type="entry name" value="TPR-like_helical_dom_sf"/>
</dbReference>
<dbReference type="SMART" id="SM00028">
    <property type="entry name" value="TPR"/>
    <property type="match status" value="4"/>
</dbReference>
<gene>
    <name evidence="5" type="ORF">NC99_39170</name>
</gene>
<evidence type="ECO:0000256" key="2">
    <source>
        <dbReference type="SAM" id="Phobius"/>
    </source>
</evidence>
<dbReference type="InterPro" id="IPR024983">
    <property type="entry name" value="CHAT_dom"/>
</dbReference>